<evidence type="ECO:0000313" key="1">
    <source>
        <dbReference type="EMBL" id="WAG62961.1"/>
    </source>
</evidence>
<proteinExistence type="predicted"/>
<dbReference type="Proteomes" id="UP001164733">
    <property type="component" value="Chromosome"/>
</dbReference>
<dbReference type="EMBL" id="CP086239">
    <property type="protein sequence ID" value="WAG62961.1"/>
    <property type="molecule type" value="Genomic_DNA"/>
</dbReference>
<name>A0AA47EPQ9_9CLOT</name>
<gene>
    <name evidence="1" type="ORF">LL038_12290</name>
</gene>
<protein>
    <submittedName>
        <fullName evidence="1">Uncharacterized protein</fullName>
    </submittedName>
</protein>
<evidence type="ECO:0000313" key="2">
    <source>
        <dbReference type="Proteomes" id="UP001164733"/>
    </source>
</evidence>
<reference evidence="1" key="1">
    <citation type="submission" date="2021-11" db="EMBL/GenBank/DDBJ databases">
        <title>Clostridia strains as spoilage organisms.</title>
        <authorList>
            <person name="Wambui J."/>
            <person name="Stevens M.J.A."/>
            <person name="Stephan R."/>
        </authorList>
    </citation>
    <scope>NUCLEOTIDE SEQUENCE</scope>
    <source>
        <strain evidence="1">CF009</strain>
    </source>
</reference>
<accession>A0AA47EPQ9</accession>
<organism evidence="1 2">
    <name type="scientific">Clostridium estertheticum</name>
    <dbReference type="NCBI Taxonomy" id="238834"/>
    <lineage>
        <taxon>Bacteria</taxon>
        <taxon>Bacillati</taxon>
        <taxon>Bacillota</taxon>
        <taxon>Clostridia</taxon>
        <taxon>Eubacteriales</taxon>
        <taxon>Clostridiaceae</taxon>
        <taxon>Clostridium</taxon>
    </lineage>
</organism>
<dbReference type="RefSeq" id="WP_216120212.1">
    <property type="nucleotide sequence ID" value="NZ_CP086239.1"/>
</dbReference>
<sequence>MFYEFGQEVPKKNSIDTTQTTNLCDDMGQFIWDASKVTMRIMVKQIFLL</sequence>
<dbReference type="AlphaFoldDB" id="A0AA47EPQ9"/>